<evidence type="ECO:0000256" key="4">
    <source>
        <dbReference type="ARBA" id="ARBA00023027"/>
    </source>
</evidence>
<feature type="binding site" evidence="6">
    <location>
        <position position="167"/>
    </location>
    <ligand>
        <name>NAD(+)</name>
        <dbReference type="ChEBI" id="CHEBI:57540"/>
    </ligand>
</feature>
<dbReference type="Pfam" id="PF20143">
    <property type="entry name" value="NAD_kinase_C"/>
    <property type="match status" value="1"/>
</dbReference>
<reference evidence="7" key="1">
    <citation type="submission" date="2017-03" db="EMBL/GenBank/DDBJ databases">
        <authorList>
            <consortium name="AG Boll"/>
        </authorList>
    </citation>
    <scope>NUCLEOTIDE SEQUENCE [LARGE SCALE GENOMIC DNA]</scope>
    <source>
        <strain evidence="7">Chol</strain>
    </source>
</reference>
<protein>
    <recommendedName>
        <fullName evidence="6">NAD kinase</fullName>
        <ecNumber evidence="6">2.7.1.23</ecNumber>
    </recommendedName>
    <alternativeName>
        <fullName evidence="6">ATP-dependent NAD kinase</fullName>
    </alternativeName>
</protein>
<evidence type="ECO:0000313" key="7">
    <source>
        <dbReference type="EMBL" id="SMB24872.1"/>
    </source>
</evidence>
<evidence type="ECO:0000256" key="6">
    <source>
        <dbReference type="HAMAP-Rule" id="MF_00361"/>
    </source>
</evidence>
<dbReference type="InterPro" id="IPR016064">
    <property type="entry name" value="NAD/diacylglycerol_kinase_sf"/>
</dbReference>
<dbReference type="InterPro" id="IPR017438">
    <property type="entry name" value="ATP-NAD_kinase_N"/>
</dbReference>
<gene>
    <name evidence="7" type="primary">ppnK</name>
    <name evidence="6" type="synonym">nadK</name>
    <name evidence="7" type="ORF">SDENCHOL_11160</name>
</gene>
<dbReference type="PANTHER" id="PTHR20275">
    <property type="entry name" value="NAD KINASE"/>
    <property type="match status" value="1"/>
</dbReference>
<keyword evidence="4 6" id="KW-0520">NAD</keyword>
<organism evidence="7 8">
    <name type="scientific">Sterolibacterium denitrificans</name>
    <dbReference type="NCBI Taxonomy" id="157592"/>
    <lineage>
        <taxon>Bacteria</taxon>
        <taxon>Pseudomonadati</taxon>
        <taxon>Pseudomonadota</taxon>
        <taxon>Betaproteobacteria</taxon>
        <taxon>Nitrosomonadales</taxon>
        <taxon>Sterolibacteriaceae</taxon>
        <taxon>Sterolibacterium</taxon>
    </lineage>
</organism>
<keyword evidence="8" id="KW-1185">Reference proteome</keyword>
<evidence type="ECO:0000256" key="5">
    <source>
        <dbReference type="ARBA" id="ARBA00047925"/>
    </source>
</evidence>
<feature type="binding site" evidence="6">
    <location>
        <begin position="197"/>
        <end position="202"/>
    </location>
    <ligand>
        <name>NAD(+)</name>
        <dbReference type="ChEBI" id="CHEBI:57540"/>
    </ligand>
</feature>
<proteinExistence type="inferred from homology"/>
<dbReference type="EC" id="2.7.1.23" evidence="6"/>
<evidence type="ECO:0000256" key="3">
    <source>
        <dbReference type="ARBA" id="ARBA00022857"/>
    </source>
</evidence>
<sequence>MSNSPGSFDSLGDFRTIALIGKYQSLEIADALRDLVAFLQAQGREVLIEEGTAAAVGCHGCRTATFSRIGEQADLAIVVGGDGTMLNAARRLAAYAIPLAGVNQGRLGFMTDIASQSMLEGIASLLDGEFSPEQRFLLDARVMREGETLFSALALNDVVINKGDIGRMIEVEVRVDGEFIYILRADGMIIATPTGSTAYALSANGPILHPAVHGVALVPLCPHALSNRPITISDESRIEIQLLAQYDARIHFDGHEYFDARAGDLLQVQRSSHAITLMHPPGYSYFAMLREKLHWSGTPRH</sequence>
<comment type="similarity">
    <text evidence="6">Belongs to the NAD kinase family.</text>
</comment>
<dbReference type="SUPFAM" id="SSF111331">
    <property type="entry name" value="NAD kinase/diacylglycerol kinase-like"/>
    <property type="match status" value="1"/>
</dbReference>
<dbReference type="GO" id="GO:0046872">
    <property type="term" value="F:metal ion binding"/>
    <property type="evidence" value="ECO:0007669"/>
    <property type="project" value="UniProtKB-UniRule"/>
</dbReference>
<comment type="catalytic activity">
    <reaction evidence="5 6">
        <text>NAD(+) + ATP = ADP + NADP(+) + H(+)</text>
        <dbReference type="Rhea" id="RHEA:18629"/>
        <dbReference type="ChEBI" id="CHEBI:15378"/>
        <dbReference type="ChEBI" id="CHEBI:30616"/>
        <dbReference type="ChEBI" id="CHEBI:57540"/>
        <dbReference type="ChEBI" id="CHEBI:58349"/>
        <dbReference type="ChEBI" id="CHEBI:456216"/>
        <dbReference type="EC" id="2.7.1.23"/>
    </reaction>
</comment>
<comment type="cofactor">
    <cofactor evidence="6">
        <name>a divalent metal cation</name>
        <dbReference type="ChEBI" id="CHEBI:60240"/>
    </cofactor>
</comment>
<dbReference type="Proteomes" id="UP000242886">
    <property type="component" value="Chromosome SDENCHOL"/>
</dbReference>
<dbReference type="RefSeq" id="WP_154716379.1">
    <property type="nucleotide sequence ID" value="NZ_LT837803.1"/>
</dbReference>
<dbReference type="Pfam" id="PF01513">
    <property type="entry name" value="NAD_kinase"/>
    <property type="match status" value="1"/>
</dbReference>
<dbReference type="Gene3D" id="2.60.200.30">
    <property type="entry name" value="Probable inorganic polyphosphate/atp-NAD kinase, domain 2"/>
    <property type="match status" value="1"/>
</dbReference>
<dbReference type="GO" id="GO:0005524">
    <property type="term" value="F:ATP binding"/>
    <property type="evidence" value="ECO:0007669"/>
    <property type="project" value="UniProtKB-KW"/>
</dbReference>
<evidence type="ECO:0000256" key="1">
    <source>
        <dbReference type="ARBA" id="ARBA00022679"/>
    </source>
</evidence>
<dbReference type="GO" id="GO:0019674">
    <property type="term" value="P:NAD+ metabolic process"/>
    <property type="evidence" value="ECO:0007669"/>
    <property type="project" value="InterPro"/>
</dbReference>
<keyword evidence="6" id="KW-0547">Nucleotide-binding</keyword>
<comment type="caution">
    <text evidence="6">Lacks conserved residue(s) required for the propagation of feature annotation.</text>
</comment>
<name>A0A7Z7HRA1_9PROT</name>
<feature type="binding site" evidence="6">
    <location>
        <begin position="82"/>
        <end position="83"/>
    </location>
    <ligand>
        <name>NAD(+)</name>
        <dbReference type="ChEBI" id="CHEBI:57540"/>
    </ligand>
</feature>
<dbReference type="Gene3D" id="3.40.50.10330">
    <property type="entry name" value="Probable inorganic polyphosphate/atp-NAD kinase, domain 1"/>
    <property type="match status" value="1"/>
</dbReference>
<accession>A0A7Z7HRA1</accession>
<comment type="function">
    <text evidence="6">Involved in the regulation of the intracellular balance of NAD and NADP, and is a key enzyme in the biosynthesis of NADP. Catalyzes specifically the phosphorylation on 2'-hydroxyl of the adenosine moiety of NAD to yield NADP.</text>
</comment>
<keyword evidence="3 6" id="KW-0521">NADP</keyword>
<feature type="binding site" evidence="6">
    <location>
        <position position="184"/>
    </location>
    <ligand>
        <name>NAD(+)</name>
        <dbReference type="ChEBI" id="CHEBI:57540"/>
    </ligand>
</feature>
<dbReference type="HAMAP" id="MF_00361">
    <property type="entry name" value="NAD_kinase"/>
    <property type="match status" value="1"/>
</dbReference>
<dbReference type="GO" id="GO:0005737">
    <property type="term" value="C:cytoplasm"/>
    <property type="evidence" value="ECO:0007669"/>
    <property type="project" value="UniProtKB-SubCell"/>
</dbReference>
<feature type="binding site" evidence="6">
    <location>
        <begin position="156"/>
        <end position="157"/>
    </location>
    <ligand>
        <name>NAD(+)</name>
        <dbReference type="ChEBI" id="CHEBI:57540"/>
    </ligand>
</feature>
<feature type="active site" description="Proton acceptor" evidence="6">
    <location>
        <position position="82"/>
    </location>
</feature>
<dbReference type="AlphaFoldDB" id="A0A7Z7HRA1"/>
<evidence type="ECO:0000256" key="2">
    <source>
        <dbReference type="ARBA" id="ARBA00022777"/>
    </source>
</evidence>
<feature type="binding site" evidence="6">
    <location>
        <position position="186"/>
    </location>
    <ligand>
        <name>NAD(+)</name>
        <dbReference type="ChEBI" id="CHEBI:57540"/>
    </ligand>
</feature>
<evidence type="ECO:0000313" key="8">
    <source>
        <dbReference type="Proteomes" id="UP000242886"/>
    </source>
</evidence>
<dbReference type="InterPro" id="IPR017437">
    <property type="entry name" value="ATP-NAD_kinase_PpnK-typ_C"/>
</dbReference>
<keyword evidence="6" id="KW-0067">ATP-binding</keyword>
<dbReference type="GO" id="GO:0006741">
    <property type="term" value="P:NADP+ biosynthetic process"/>
    <property type="evidence" value="ECO:0007669"/>
    <property type="project" value="UniProtKB-UniRule"/>
</dbReference>
<dbReference type="GO" id="GO:0051287">
    <property type="term" value="F:NAD binding"/>
    <property type="evidence" value="ECO:0007669"/>
    <property type="project" value="UniProtKB-ARBA"/>
</dbReference>
<keyword evidence="1 6" id="KW-0808">Transferase</keyword>
<comment type="subcellular location">
    <subcellularLocation>
        <location evidence="6">Cytoplasm</location>
    </subcellularLocation>
</comment>
<dbReference type="GO" id="GO:0003951">
    <property type="term" value="F:NAD+ kinase activity"/>
    <property type="evidence" value="ECO:0007669"/>
    <property type="project" value="UniProtKB-UniRule"/>
</dbReference>
<keyword evidence="2 6" id="KW-0418">Kinase</keyword>
<dbReference type="EMBL" id="LT837803">
    <property type="protein sequence ID" value="SMB24872.1"/>
    <property type="molecule type" value="Genomic_DNA"/>
</dbReference>
<dbReference type="PANTHER" id="PTHR20275:SF0">
    <property type="entry name" value="NAD KINASE"/>
    <property type="match status" value="1"/>
</dbReference>
<keyword evidence="6" id="KW-0963">Cytoplasm</keyword>
<dbReference type="NCBIfam" id="NF002561">
    <property type="entry name" value="PRK02155.1"/>
    <property type="match status" value="1"/>
</dbReference>
<dbReference type="InterPro" id="IPR002504">
    <property type="entry name" value="NADK"/>
</dbReference>
<dbReference type="NCBIfam" id="NF002306">
    <property type="entry name" value="PRK01231.1"/>
    <property type="match status" value="1"/>
</dbReference>